<dbReference type="InterPro" id="IPR049914">
    <property type="entry name" value="PHD1-3/5-6"/>
</dbReference>
<reference evidence="7 8" key="1">
    <citation type="journal article" date="2013" name="Proc. Natl. Acad. Sci. U.S.A.">
        <title>Fine-scale variation in meiotic recombination in Mimulus inferred from population shotgun sequencing.</title>
        <authorList>
            <person name="Hellsten U."/>
            <person name="Wright K.M."/>
            <person name="Jenkins J."/>
            <person name="Shu S."/>
            <person name="Yuan Y."/>
            <person name="Wessler S.R."/>
            <person name="Schmutz J."/>
            <person name="Willis J.H."/>
            <person name="Rokhsar D.S."/>
        </authorList>
    </citation>
    <scope>NUCLEOTIDE SEQUENCE [LARGE SCALE GENOMIC DNA]</scope>
    <source>
        <strain evidence="8">cv. DUN x IM62</strain>
    </source>
</reference>
<dbReference type="eggNOG" id="ENOG502S3VM">
    <property type="taxonomic scope" value="Eukaryota"/>
</dbReference>
<dbReference type="AlphaFoldDB" id="A0A022RTN6"/>
<evidence type="ECO:0000256" key="4">
    <source>
        <dbReference type="ARBA" id="ARBA00023015"/>
    </source>
</evidence>
<dbReference type="GO" id="GO:0034244">
    <property type="term" value="P:negative regulation of transcription elongation by RNA polymerase II"/>
    <property type="evidence" value="ECO:0007669"/>
    <property type="project" value="InterPro"/>
</dbReference>
<dbReference type="STRING" id="4155.A0A022RTN6"/>
<keyword evidence="3" id="KW-0862">Zinc</keyword>
<dbReference type="Proteomes" id="UP000030748">
    <property type="component" value="Unassembled WGS sequence"/>
</dbReference>
<evidence type="ECO:0000256" key="1">
    <source>
        <dbReference type="ARBA" id="ARBA00022723"/>
    </source>
</evidence>
<evidence type="ECO:0000256" key="3">
    <source>
        <dbReference type="ARBA" id="ARBA00022833"/>
    </source>
</evidence>
<dbReference type="EMBL" id="KI630264">
    <property type="protein sequence ID" value="EYU43083.1"/>
    <property type="molecule type" value="Genomic_DNA"/>
</dbReference>
<feature type="domain" description="AIPP2-like SPOC-like" evidence="6">
    <location>
        <begin position="5"/>
        <end position="113"/>
    </location>
</feature>
<dbReference type="PANTHER" id="PTHR33304">
    <property type="match status" value="1"/>
</dbReference>
<keyword evidence="4" id="KW-0805">Transcription regulation</keyword>
<dbReference type="Pfam" id="PF23121">
    <property type="entry name" value="SPOC_AIPP2"/>
    <property type="match status" value="1"/>
</dbReference>
<dbReference type="InterPro" id="IPR056280">
    <property type="entry name" value="AIPP2-like_SPOC"/>
</dbReference>
<keyword evidence="1" id="KW-0479">Metal-binding</keyword>
<evidence type="ECO:0000313" key="8">
    <source>
        <dbReference type="Proteomes" id="UP000030748"/>
    </source>
</evidence>
<dbReference type="GO" id="GO:0140566">
    <property type="term" value="F:histone reader activity"/>
    <property type="evidence" value="ECO:0007669"/>
    <property type="project" value="InterPro"/>
</dbReference>
<protein>
    <recommendedName>
        <fullName evidence="6">AIPP2-like SPOC-like domain-containing protein</fullName>
    </recommendedName>
</protein>
<evidence type="ECO:0000259" key="6">
    <source>
        <dbReference type="Pfam" id="PF23121"/>
    </source>
</evidence>
<evidence type="ECO:0000256" key="2">
    <source>
        <dbReference type="ARBA" id="ARBA00022771"/>
    </source>
</evidence>
<sequence length="113" mass="13186">MLYGLNHQIQAHSPSHVRRKIYEFSKQMPKVIHVQLVPLKKFWIDFFEEYTPYERDIGLYFFPGGGERCASVSCFDYISLLESITVKNMALRIQIADVELLVFTSKLLPVNCQ</sequence>
<evidence type="ECO:0000256" key="5">
    <source>
        <dbReference type="ARBA" id="ARBA00023163"/>
    </source>
</evidence>
<gene>
    <name evidence="7" type="ORF">MIMGU_mgv1a025295mg</name>
</gene>
<dbReference type="PANTHER" id="PTHR33304:SF36">
    <property type="entry name" value="GB|AAF26970.1-RELATED"/>
    <property type="match status" value="1"/>
</dbReference>
<proteinExistence type="predicted"/>
<organism evidence="7 8">
    <name type="scientific">Erythranthe guttata</name>
    <name type="common">Yellow monkey flower</name>
    <name type="synonym">Mimulus guttatus</name>
    <dbReference type="NCBI Taxonomy" id="4155"/>
    <lineage>
        <taxon>Eukaryota</taxon>
        <taxon>Viridiplantae</taxon>
        <taxon>Streptophyta</taxon>
        <taxon>Embryophyta</taxon>
        <taxon>Tracheophyta</taxon>
        <taxon>Spermatophyta</taxon>
        <taxon>Magnoliopsida</taxon>
        <taxon>eudicotyledons</taxon>
        <taxon>Gunneridae</taxon>
        <taxon>Pentapetalae</taxon>
        <taxon>asterids</taxon>
        <taxon>lamiids</taxon>
        <taxon>Lamiales</taxon>
        <taxon>Phrymaceae</taxon>
        <taxon>Erythranthe</taxon>
    </lineage>
</organism>
<evidence type="ECO:0000313" key="7">
    <source>
        <dbReference type="EMBL" id="EYU43083.1"/>
    </source>
</evidence>
<accession>A0A022RTN6</accession>
<dbReference type="GO" id="GO:0008270">
    <property type="term" value="F:zinc ion binding"/>
    <property type="evidence" value="ECO:0007669"/>
    <property type="project" value="UniProtKB-KW"/>
</dbReference>
<feature type="non-terminal residue" evidence="7">
    <location>
        <position position="113"/>
    </location>
</feature>
<name>A0A022RTN6_ERYGU</name>
<keyword evidence="8" id="KW-1185">Reference proteome</keyword>
<keyword evidence="5" id="KW-0804">Transcription</keyword>
<keyword evidence="2" id="KW-0863">Zinc-finger</keyword>